<evidence type="ECO:0000313" key="1">
    <source>
        <dbReference type="EMBL" id="ORW27213.1"/>
    </source>
</evidence>
<keyword evidence="2" id="KW-1185">Reference proteome</keyword>
<evidence type="ECO:0000313" key="2">
    <source>
        <dbReference type="Proteomes" id="UP000193529"/>
    </source>
</evidence>
<dbReference type="EMBL" id="LQPJ01000072">
    <property type="protein sequence ID" value="ORW27213.1"/>
    <property type="molecule type" value="Genomic_DNA"/>
</dbReference>
<reference evidence="1 2" key="1">
    <citation type="submission" date="2016-01" db="EMBL/GenBank/DDBJ databases">
        <title>The new phylogeny of the genus Mycobacterium.</title>
        <authorList>
            <person name="Tarcisio F."/>
            <person name="Conor M."/>
            <person name="Antonella G."/>
            <person name="Elisabetta G."/>
            <person name="Giulia F.S."/>
            <person name="Sara T."/>
            <person name="Anna F."/>
            <person name="Clotilde B."/>
            <person name="Roberto B."/>
            <person name="Veronica D.S."/>
            <person name="Fabio R."/>
            <person name="Monica P."/>
            <person name="Olivier J."/>
            <person name="Enrico T."/>
            <person name="Nicola S."/>
        </authorList>
    </citation>
    <scope>NUCLEOTIDE SEQUENCE [LARGE SCALE GENOMIC DNA]</scope>
    <source>
        <strain evidence="1 2">DSM 44572</strain>
    </source>
</reference>
<dbReference type="AlphaFoldDB" id="A0A1X1ZU35"/>
<comment type="caution">
    <text evidence="1">The sequence shown here is derived from an EMBL/GenBank/DDBJ whole genome shotgun (WGS) entry which is preliminary data.</text>
</comment>
<protein>
    <submittedName>
        <fullName evidence="1">Uncharacterized protein</fullName>
    </submittedName>
</protein>
<accession>A0A1X1ZU35</accession>
<gene>
    <name evidence="1" type="ORF">AWC19_03010</name>
</gene>
<organism evidence="1 2">
    <name type="scientific">Mycobacterium palustre</name>
    <dbReference type="NCBI Taxonomy" id="153971"/>
    <lineage>
        <taxon>Bacteria</taxon>
        <taxon>Bacillati</taxon>
        <taxon>Actinomycetota</taxon>
        <taxon>Actinomycetes</taxon>
        <taxon>Mycobacteriales</taxon>
        <taxon>Mycobacteriaceae</taxon>
        <taxon>Mycobacterium</taxon>
        <taxon>Mycobacterium simiae complex</taxon>
    </lineage>
</organism>
<dbReference type="Proteomes" id="UP000193529">
    <property type="component" value="Unassembled WGS sequence"/>
</dbReference>
<sequence>MVVIISDSSQPRAQAIYCVCPLFECVSFNLKFFRQIKMMFLALLEAGDQVVSGVPLILRRQ</sequence>
<name>A0A1X1ZU35_9MYCO</name>
<proteinExistence type="predicted"/>